<evidence type="ECO:0000256" key="7">
    <source>
        <dbReference type="ARBA" id="ARBA00022729"/>
    </source>
</evidence>
<evidence type="ECO:0000256" key="4">
    <source>
        <dbReference type="ARBA" id="ARBA00022670"/>
    </source>
</evidence>
<dbReference type="InterPro" id="IPR000413">
    <property type="entry name" value="Integrin_alpha"/>
</dbReference>
<dbReference type="GO" id="GO:0005178">
    <property type="term" value="F:integrin binding"/>
    <property type="evidence" value="ECO:0007669"/>
    <property type="project" value="TreeGrafter"/>
</dbReference>
<dbReference type="GO" id="GO:0009897">
    <property type="term" value="C:external side of plasma membrane"/>
    <property type="evidence" value="ECO:0007669"/>
    <property type="project" value="TreeGrafter"/>
</dbReference>
<evidence type="ECO:0000256" key="12">
    <source>
        <dbReference type="ARBA" id="ARBA00022989"/>
    </source>
</evidence>
<keyword evidence="9" id="KW-0378">Hydrolase</keyword>
<dbReference type="InterPro" id="IPR028994">
    <property type="entry name" value="Integrin_alpha_N"/>
</dbReference>
<keyword evidence="23" id="KW-1185">Reference proteome</keyword>
<evidence type="ECO:0000256" key="8">
    <source>
        <dbReference type="ARBA" id="ARBA00022737"/>
    </source>
</evidence>
<evidence type="ECO:0000256" key="15">
    <source>
        <dbReference type="ARBA" id="ARBA00023136"/>
    </source>
</evidence>
<dbReference type="GO" id="GO:0033627">
    <property type="term" value="P:cell adhesion mediated by integrin"/>
    <property type="evidence" value="ECO:0007669"/>
    <property type="project" value="TreeGrafter"/>
</dbReference>
<dbReference type="GO" id="GO:0007229">
    <property type="term" value="P:integrin-mediated signaling pathway"/>
    <property type="evidence" value="ECO:0007669"/>
    <property type="project" value="UniProtKB-KW"/>
</dbReference>
<gene>
    <name evidence="24" type="primary">LOC100650589</name>
</gene>
<evidence type="ECO:0000256" key="18">
    <source>
        <dbReference type="PROSITE-ProRule" id="PRU00803"/>
    </source>
</evidence>
<keyword evidence="17" id="KW-0325">Glycoprotein</keyword>
<dbReference type="Gene3D" id="2.130.10.130">
    <property type="entry name" value="Integrin alpha, N-terminal"/>
    <property type="match status" value="1"/>
</dbReference>
<evidence type="ECO:0000259" key="21">
    <source>
        <dbReference type="Pfam" id="PF20805"/>
    </source>
</evidence>
<comment type="similarity">
    <text evidence="3 19">Belongs to the integrin alpha chain family.</text>
</comment>
<keyword evidence="12 19" id="KW-1133">Transmembrane helix</keyword>
<dbReference type="InterPro" id="IPR001915">
    <property type="entry name" value="Peptidase_M48"/>
</dbReference>
<keyword evidence="16 19" id="KW-0675">Receptor</keyword>
<evidence type="ECO:0000313" key="23">
    <source>
        <dbReference type="Proteomes" id="UP000835206"/>
    </source>
</evidence>
<dbReference type="SUPFAM" id="SSF69179">
    <property type="entry name" value="Integrin domains"/>
    <property type="match status" value="2"/>
</dbReference>
<dbReference type="Pfam" id="PF01435">
    <property type="entry name" value="Peptidase_M48"/>
    <property type="match status" value="1"/>
</dbReference>
<evidence type="ECO:0000256" key="3">
    <source>
        <dbReference type="ARBA" id="ARBA00008054"/>
    </source>
</evidence>
<dbReference type="InterPro" id="IPR013517">
    <property type="entry name" value="FG-GAP"/>
</dbReference>
<evidence type="ECO:0000256" key="1">
    <source>
        <dbReference type="ARBA" id="ARBA00001947"/>
    </source>
</evidence>
<dbReference type="OrthoDB" id="5573735at2759"/>
<dbReference type="InterPro" id="IPR032695">
    <property type="entry name" value="Integrin_dom_sf"/>
</dbReference>
<comment type="cofactor">
    <cofactor evidence="1">
        <name>Zn(2+)</name>
        <dbReference type="ChEBI" id="CHEBI:29105"/>
    </cofactor>
</comment>
<organism evidence="23 24">
    <name type="scientific">Bombus terrestris</name>
    <name type="common">Buff-tailed bumblebee</name>
    <name type="synonym">Apis terrestris</name>
    <dbReference type="NCBI Taxonomy" id="30195"/>
    <lineage>
        <taxon>Eukaryota</taxon>
        <taxon>Metazoa</taxon>
        <taxon>Ecdysozoa</taxon>
        <taxon>Arthropoda</taxon>
        <taxon>Hexapoda</taxon>
        <taxon>Insecta</taxon>
        <taxon>Pterygota</taxon>
        <taxon>Neoptera</taxon>
        <taxon>Endopterygota</taxon>
        <taxon>Hymenoptera</taxon>
        <taxon>Apocrita</taxon>
        <taxon>Aculeata</taxon>
        <taxon>Apoidea</taxon>
        <taxon>Anthophila</taxon>
        <taxon>Apidae</taxon>
        <taxon>Bombus</taxon>
        <taxon>Bombus</taxon>
    </lineage>
</organism>
<keyword evidence="10" id="KW-0862">Zinc</keyword>
<dbReference type="PRINTS" id="PR01185">
    <property type="entry name" value="INTEGRINA"/>
</dbReference>
<evidence type="ECO:0000256" key="13">
    <source>
        <dbReference type="ARBA" id="ARBA00023037"/>
    </source>
</evidence>
<keyword evidence="6" id="KW-0479">Metal-binding</keyword>
<feature type="domain" description="Integrin alpha second immunoglobulin-like" evidence="21">
    <location>
        <begin position="948"/>
        <end position="1075"/>
    </location>
</feature>
<keyword evidence="4" id="KW-0645">Protease</keyword>
<accession>A0A9C6SLD2</accession>
<dbReference type="GeneID" id="100650589"/>
<feature type="transmembrane region" description="Helical" evidence="19">
    <location>
        <begin position="1320"/>
        <end position="1347"/>
    </location>
</feature>
<keyword evidence="7" id="KW-0732">Signal</keyword>
<evidence type="ECO:0000259" key="22">
    <source>
        <dbReference type="Pfam" id="PF20806"/>
    </source>
</evidence>
<dbReference type="GO" id="GO:0046872">
    <property type="term" value="F:metal ion binding"/>
    <property type="evidence" value="ECO:0007669"/>
    <property type="project" value="UniProtKB-KW"/>
</dbReference>
<comment type="subcellular location">
    <subcellularLocation>
        <location evidence="2 19">Membrane</location>
        <topology evidence="2 19">Single-pass type I membrane protein</topology>
    </subcellularLocation>
</comment>
<dbReference type="PROSITE" id="PS51470">
    <property type="entry name" value="FG_GAP"/>
    <property type="match status" value="2"/>
</dbReference>
<keyword evidence="15 19" id="KW-0472">Membrane</keyword>
<dbReference type="RefSeq" id="XP_048263091.1">
    <property type="nucleotide sequence ID" value="XM_048407134.1"/>
</dbReference>
<feature type="domain" description="Integrin alpha third immunoglobulin-like" evidence="22">
    <location>
        <begin position="1116"/>
        <end position="1287"/>
    </location>
</feature>
<evidence type="ECO:0000259" key="20">
    <source>
        <dbReference type="Pfam" id="PF01435"/>
    </source>
</evidence>
<evidence type="ECO:0000256" key="16">
    <source>
        <dbReference type="ARBA" id="ARBA00023170"/>
    </source>
</evidence>
<dbReference type="GO" id="GO:0008305">
    <property type="term" value="C:integrin complex"/>
    <property type="evidence" value="ECO:0007669"/>
    <property type="project" value="InterPro"/>
</dbReference>
<evidence type="ECO:0000256" key="6">
    <source>
        <dbReference type="ARBA" id="ARBA00022723"/>
    </source>
</evidence>
<evidence type="ECO:0000256" key="17">
    <source>
        <dbReference type="ARBA" id="ARBA00023180"/>
    </source>
</evidence>
<feature type="repeat" description="FG-GAP" evidence="18">
    <location>
        <begin position="643"/>
        <end position="700"/>
    </location>
</feature>
<evidence type="ECO:0000256" key="2">
    <source>
        <dbReference type="ARBA" id="ARBA00004479"/>
    </source>
</evidence>
<keyword evidence="11 19" id="KW-0130">Cell adhesion</keyword>
<sequence>MYFKYLRLTTGKALTCTKRNLLYSTNYGTFSTQCKKLERRWQGLKFQISNFHTTKKLNYPAPLILCFGSICCGHFVKKWWLNQTVEQQQKYIRWFKRRKYTIYGSLGFLSFIFFVYCLTHLEEDPVRKKPRLILVDQAQQIETSKIIFQVIVQNQKNVVPLHDPKYKIIATALKRLINSNKNLFKDTDWTITIIHRMFNNIAFPNVMILPDRNIIIIIDIFNFIKSNDQLMFILAHEMSHDMLLHTSETLSFGVIYYVATIVCSFLIWVFYESRTAATLCSTMYILFAAIFSWYKRQSETEADEVGLELAAKSCIDPREVLVFFEMMKKFEELTHQDKFQIPLFMDHPTLDKREKRTIQLMPTALELRKQAKCPKLPAKDPRDRLPYYMKDIEKHMLKDTKILVGAPKGNYSSPSIQRFPYLIEPGVVFRCAIKNSKCQIIKPEKIENEKGYETRFAMNILIRKQFGWFGSAISVDEINGILTVCAPRTIVVISKPFTNINFETLQGMCYSGEVSSDVLSIEDKNLMSYSFDSKFWYNPLHGFSVHYASMKQTKGNKGNKGKKERKINRIVGKPKHEDYGTVDVVYLNETMSIELSFLDNLSQFGYSVESGYFFKKDQLLFVSGAPGWHYVGTVIIINPESREFVTKLDGTHIGEFFGASLAVGDLNNDGLDDLLIGAPLWGEDNGRVYVFVGTSKGQFEMTQILYGTAEGGHFGYAIASGDLDADGFDDIIVGSPWENDGVIYVFNGGSDYLEVSERIEAAKFLRRPSQKIQRFGFSISKPVDIDANGYLDIAVGAYKSGHAIILRSKPVIKTQLLIETVPNTLQRDARQFLVKICPLYFVRNVLYNSEQGTSIKSKITVTIDERYQRTQQTILELKSSNLTSNVCLSAQVNISRNIRDFIEPISIFAKHDLLYDNTSSNFCKYCLVEKRNNKLQTAQAFLPFNIGCGEDKVCNSNISATAKFYNIQYNDTWVIGSSDISLEISLKNYGEPAYLTILEFTFPERIMLRSILPFCQEDNSKENLIVICDTGNPIWNGEERNVKLNLDMRHLINGSLYDHNKLYFSAIIKTRSINHGTTNINKTLNLVNEVSLSLHGKANEEAYYLTTLNESSSNITFQHTYQVYKLGASPIEDAQLVVKVPLATEDSTTLIYMYKPQLYVSGELFECFSESTLVDSQLGEVQEESFLDKFDIHKRNVEASAVYLSDAKNVQTPETLNKNLTDNIIYINCSTPEIACTTIVCSLNTLKTLQDVGKLVIKFLLNVDKFKANFSNKRAVVKFTTEVNVEIIKPDERLDINGTRSTVEVMTMFYYTPKMEKLQLWIIIVSVLVGLLLLCICVAILNMLGFFKRKGKQDLKKQEIDEVSILWHPMILKAKIN</sequence>
<dbReference type="InterPro" id="IPR048285">
    <property type="entry name" value="Integrin_alpha_Ig-like_2"/>
</dbReference>
<keyword evidence="13 19" id="KW-0401">Integrin</keyword>
<evidence type="ECO:0000256" key="10">
    <source>
        <dbReference type="ARBA" id="ARBA00022833"/>
    </source>
</evidence>
<dbReference type="Gene3D" id="2.60.40.1460">
    <property type="entry name" value="Integrin domains. Chain A, domain 2"/>
    <property type="match status" value="1"/>
</dbReference>
<dbReference type="PANTHER" id="PTHR23220:SF83">
    <property type="entry name" value="INTEGRIN ALPHA-PS3-RELATED"/>
    <property type="match status" value="1"/>
</dbReference>
<evidence type="ECO:0000256" key="11">
    <source>
        <dbReference type="ARBA" id="ARBA00022889"/>
    </source>
</evidence>
<dbReference type="CDD" id="cd07331">
    <property type="entry name" value="M48C_Oma1_like"/>
    <property type="match status" value="1"/>
</dbReference>
<dbReference type="SUPFAM" id="SSF69318">
    <property type="entry name" value="Integrin alpha N-terminal domain"/>
    <property type="match status" value="1"/>
</dbReference>
<keyword evidence="14" id="KW-0482">Metalloprotease</keyword>
<dbReference type="Proteomes" id="UP000835206">
    <property type="component" value="Chromosome 1"/>
</dbReference>
<feature type="transmembrane region" description="Helical" evidence="19">
    <location>
        <begin position="276"/>
        <end position="294"/>
    </location>
</feature>
<feature type="repeat" description="FG-GAP" evidence="18">
    <location>
        <begin position="701"/>
        <end position="755"/>
    </location>
</feature>
<evidence type="ECO:0000256" key="19">
    <source>
        <dbReference type="RuleBase" id="RU003762"/>
    </source>
</evidence>
<dbReference type="GO" id="GO:0007160">
    <property type="term" value="P:cell-matrix adhesion"/>
    <property type="evidence" value="ECO:0007669"/>
    <property type="project" value="TreeGrafter"/>
</dbReference>
<dbReference type="InterPro" id="IPR013519">
    <property type="entry name" value="Int_alpha_beta-p"/>
</dbReference>
<dbReference type="InterPro" id="IPR048286">
    <property type="entry name" value="Integrin_alpha_Ig-like_3"/>
</dbReference>
<dbReference type="Pfam" id="PF20805">
    <property type="entry name" value="Integrin_A_Ig_2"/>
    <property type="match status" value="1"/>
</dbReference>
<dbReference type="GO" id="GO:0004222">
    <property type="term" value="F:metalloendopeptidase activity"/>
    <property type="evidence" value="ECO:0007669"/>
    <property type="project" value="InterPro"/>
</dbReference>
<dbReference type="SMART" id="SM00191">
    <property type="entry name" value="Int_alpha"/>
    <property type="match status" value="4"/>
</dbReference>
<dbReference type="PANTHER" id="PTHR23220">
    <property type="entry name" value="INTEGRIN ALPHA"/>
    <property type="match status" value="1"/>
</dbReference>
<dbReference type="GO" id="GO:0006508">
    <property type="term" value="P:proteolysis"/>
    <property type="evidence" value="ECO:0007669"/>
    <property type="project" value="UniProtKB-KW"/>
</dbReference>
<dbReference type="Gene3D" id="1.20.5.930">
    <property type="entry name" value="Bicelle-embedded integrin alpha(iib) transmembrane segment"/>
    <property type="match status" value="1"/>
</dbReference>
<feature type="domain" description="Peptidase M48" evidence="20">
    <location>
        <begin position="172"/>
        <end position="353"/>
    </location>
</feature>
<reference evidence="24" key="1">
    <citation type="submission" date="2025-08" db="UniProtKB">
        <authorList>
            <consortium name="RefSeq"/>
        </authorList>
    </citation>
    <scope>IDENTIFICATION</scope>
</reference>
<evidence type="ECO:0000313" key="24">
    <source>
        <dbReference type="RefSeq" id="XP_048263091.1"/>
    </source>
</evidence>
<keyword evidence="8" id="KW-0677">Repeat</keyword>
<evidence type="ECO:0000256" key="14">
    <source>
        <dbReference type="ARBA" id="ARBA00023049"/>
    </source>
</evidence>
<name>A0A9C6SLD2_BOMTE</name>
<dbReference type="GO" id="GO:0007157">
    <property type="term" value="P:heterophilic cell-cell adhesion via plasma membrane cell adhesion molecules"/>
    <property type="evidence" value="ECO:0007669"/>
    <property type="project" value="UniProtKB-ARBA"/>
</dbReference>
<dbReference type="Gene3D" id="2.60.40.1530">
    <property type="entry name" value="ntegrin, alpha v. Chain A, domain 4"/>
    <property type="match status" value="1"/>
</dbReference>
<comment type="caution">
    <text evidence="19">Lacks conserved residue(s) required for the propagation of feature annotation.</text>
</comment>
<dbReference type="KEGG" id="bter:100650589"/>
<proteinExistence type="inferred from homology"/>
<feature type="transmembrane region" description="Helical" evidence="19">
    <location>
        <begin position="100"/>
        <end position="121"/>
    </location>
</feature>
<protein>
    <submittedName>
        <fullName evidence="24">Integrin alpha-PS5-like isoform X1</fullName>
    </submittedName>
</protein>
<dbReference type="Pfam" id="PF20806">
    <property type="entry name" value="Integrin_A_Ig_3"/>
    <property type="match status" value="1"/>
</dbReference>
<dbReference type="Pfam" id="PF01839">
    <property type="entry name" value="FG-GAP"/>
    <property type="match status" value="2"/>
</dbReference>
<evidence type="ECO:0000256" key="9">
    <source>
        <dbReference type="ARBA" id="ARBA00022801"/>
    </source>
</evidence>
<keyword evidence="5 19" id="KW-0812">Transmembrane</keyword>
<evidence type="ECO:0000256" key="5">
    <source>
        <dbReference type="ARBA" id="ARBA00022692"/>
    </source>
</evidence>
<feature type="transmembrane region" description="Helical" evidence="19">
    <location>
        <begin position="250"/>
        <end position="271"/>
    </location>
</feature>
<dbReference type="Gene3D" id="2.60.40.1510">
    <property type="entry name" value="ntegrin, alpha v. Chain A, domain 3"/>
    <property type="match status" value="1"/>
</dbReference>